<evidence type="ECO:0000313" key="9">
    <source>
        <dbReference type="Proteomes" id="UP000694548"/>
    </source>
</evidence>
<dbReference type="InterPro" id="IPR036028">
    <property type="entry name" value="SH3-like_dom_sf"/>
</dbReference>
<feature type="domain" description="SH3" evidence="7">
    <location>
        <begin position="1"/>
        <end position="42"/>
    </location>
</feature>
<evidence type="ECO:0000256" key="1">
    <source>
        <dbReference type="ARBA" id="ARBA00022443"/>
    </source>
</evidence>
<keyword evidence="1 5" id="KW-0728">SH3 domain</keyword>
<evidence type="ECO:0000256" key="6">
    <source>
        <dbReference type="SAM" id="MobiDB-lite"/>
    </source>
</evidence>
<keyword evidence="9" id="KW-1185">Reference proteome</keyword>
<dbReference type="GO" id="GO:0031252">
    <property type="term" value="C:cell leading edge"/>
    <property type="evidence" value="ECO:0007669"/>
    <property type="project" value="TreeGrafter"/>
</dbReference>
<accession>A0A8C6PFK3</accession>
<dbReference type="GO" id="GO:0005886">
    <property type="term" value="C:plasma membrane"/>
    <property type="evidence" value="ECO:0007669"/>
    <property type="project" value="TreeGrafter"/>
</dbReference>
<feature type="region of interest" description="Disordered" evidence="6">
    <location>
        <begin position="294"/>
        <end position="329"/>
    </location>
</feature>
<dbReference type="Pfam" id="PF07653">
    <property type="entry name" value="SH3_2"/>
    <property type="match status" value="1"/>
</dbReference>
<dbReference type="InterPro" id="IPR001452">
    <property type="entry name" value="SH3_domain"/>
</dbReference>
<feature type="region of interest" description="Disordered" evidence="6">
    <location>
        <begin position="401"/>
        <end position="426"/>
    </location>
</feature>
<protein>
    <recommendedName>
        <fullName evidence="4">Osteoclast-stimulating factor 1</fullName>
    </recommendedName>
</protein>
<organism evidence="8 9">
    <name type="scientific">Nothobranchius furzeri</name>
    <name type="common">Turquoise killifish</name>
    <dbReference type="NCBI Taxonomy" id="105023"/>
    <lineage>
        <taxon>Eukaryota</taxon>
        <taxon>Metazoa</taxon>
        <taxon>Chordata</taxon>
        <taxon>Craniata</taxon>
        <taxon>Vertebrata</taxon>
        <taxon>Euteleostomi</taxon>
        <taxon>Actinopterygii</taxon>
        <taxon>Neopterygii</taxon>
        <taxon>Teleostei</taxon>
        <taxon>Neoteleostei</taxon>
        <taxon>Acanthomorphata</taxon>
        <taxon>Ovalentaria</taxon>
        <taxon>Atherinomorphae</taxon>
        <taxon>Cyprinodontiformes</taxon>
        <taxon>Nothobranchiidae</taxon>
        <taxon>Nothobranchius</taxon>
    </lineage>
</organism>
<evidence type="ECO:0000256" key="2">
    <source>
        <dbReference type="ARBA" id="ARBA00023043"/>
    </source>
</evidence>
<feature type="compositionally biased region" description="Polar residues" evidence="6">
    <location>
        <begin position="401"/>
        <end position="422"/>
    </location>
</feature>
<dbReference type="GO" id="GO:0031982">
    <property type="term" value="C:vesicle"/>
    <property type="evidence" value="ECO:0007669"/>
    <property type="project" value="TreeGrafter"/>
</dbReference>
<feature type="compositionally biased region" description="Basic and acidic residues" evidence="6">
    <location>
        <begin position="294"/>
        <end position="303"/>
    </location>
</feature>
<reference evidence="8" key="1">
    <citation type="submission" date="2025-08" db="UniProtKB">
        <authorList>
            <consortium name="Ensembl"/>
        </authorList>
    </citation>
    <scope>IDENTIFICATION</scope>
</reference>
<evidence type="ECO:0000259" key="7">
    <source>
        <dbReference type="PROSITE" id="PS50002"/>
    </source>
</evidence>
<dbReference type="AlphaFoldDB" id="A0A8C6PFK3"/>
<evidence type="ECO:0000256" key="3">
    <source>
        <dbReference type="ARBA" id="ARBA00037432"/>
    </source>
</evidence>
<feature type="domain" description="SH3" evidence="7">
    <location>
        <begin position="89"/>
        <end position="148"/>
    </location>
</feature>
<keyword evidence="2" id="KW-0040">ANK repeat</keyword>
<proteinExistence type="predicted"/>
<reference evidence="8" key="2">
    <citation type="submission" date="2025-09" db="UniProtKB">
        <authorList>
            <consortium name="Ensembl"/>
        </authorList>
    </citation>
    <scope>IDENTIFICATION</scope>
</reference>
<dbReference type="PANTHER" id="PTHR14167:SF23">
    <property type="entry name" value="CD2-ASSOCIATED PROTEIN"/>
    <property type="match status" value="1"/>
</dbReference>
<feature type="compositionally biased region" description="Pro residues" evidence="6">
    <location>
        <begin position="305"/>
        <end position="321"/>
    </location>
</feature>
<dbReference type="GO" id="GO:0005737">
    <property type="term" value="C:cytoplasm"/>
    <property type="evidence" value="ECO:0007669"/>
    <property type="project" value="TreeGrafter"/>
</dbReference>
<comment type="function">
    <text evidence="3">Induces bone resorption, acting probably through a signaling cascade which results in the secretion of factor(s) enhancing osteoclast formation and activity.</text>
</comment>
<dbReference type="GO" id="GO:0007015">
    <property type="term" value="P:actin filament organization"/>
    <property type="evidence" value="ECO:0007669"/>
    <property type="project" value="TreeGrafter"/>
</dbReference>
<dbReference type="PANTHER" id="PTHR14167">
    <property type="entry name" value="SH3 DOMAIN-CONTAINING"/>
    <property type="match status" value="1"/>
</dbReference>
<evidence type="ECO:0000256" key="5">
    <source>
        <dbReference type="PROSITE-ProRule" id="PRU00192"/>
    </source>
</evidence>
<evidence type="ECO:0000256" key="4">
    <source>
        <dbReference type="ARBA" id="ARBA00040640"/>
    </source>
</evidence>
<dbReference type="PRINTS" id="PR00452">
    <property type="entry name" value="SH3DOMAIN"/>
</dbReference>
<dbReference type="FunFam" id="2.30.30.40:FF:000072">
    <property type="entry name" value="Unconventional Myosin IB"/>
    <property type="match status" value="1"/>
</dbReference>
<dbReference type="GeneTree" id="ENSGT00940000157566"/>
<name>A0A8C6PFK3_NOTFU</name>
<dbReference type="SUPFAM" id="SSF50044">
    <property type="entry name" value="SH3-domain"/>
    <property type="match status" value="3"/>
</dbReference>
<dbReference type="InterPro" id="IPR050384">
    <property type="entry name" value="Endophilin_SH3RF"/>
</dbReference>
<dbReference type="PROSITE" id="PS50002">
    <property type="entry name" value="SH3"/>
    <property type="match status" value="2"/>
</dbReference>
<dbReference type="Proteomes" id="UP000694548">
    <property type="component" value="Unassembled WGS sequence"/>
</dbReference>
<dbReference type="Gene3D" id="2.30.30.40">
    <property type="entry name" value="SH3 Domains"/>
    <property type="match status" value="3"/>
</dbReference>
<evidence type="ECO:0000313" key="8">
    <source>
        <dbReference type="Ensembl" id="ENSNFUP00015042776.1"/>
    </source>
</evidence>
<sequence>TLRPGDVIKNVRCLVDEDGWMEGELNGKRGVFPDNFVKEVKKETKTEPNPTAAPSKRKSGNVANLVNRMSTILPTGGFQPVPPAASNKPKKRRCKVLFDYQPFNEDELELKVGDVVDIVEEVEEGWWSGSLKGKSGLFPSNFVEELEIAGEEAEPNSPSVNVTGNENKFTTPTSPSPASGNSAICQPTKVPRIGFGDIFKNQSFQLKILCANMSTFSFMSDKPLPSPAHPHMADPQKEEGDGKHKEAAQKAWIYFCFSCASKQDTGESGWWRGEVGGHQGFFPNNFVVLVPEAEKETTTDGKPLKPLPPSVPRKKPVPVPPKKPEKPLASSSSFKYVLYSCDSQIPVGGTETLFDELSLTSDKLPHPTAGRPKFHGRRLPAHFTQLPSLTFVSVLFSQPSINSSSPPLARPTNTKPTPTVASSVDGDVLGSSKAQLEPSETSSQLDELRSQIKELLLSNEVKTSGQIEYHGQYGGVIEQV</sequence>
<dbReference type="Ensembl" id="ENSNFUT00015044659.1">
    <property type="protein sequence ID" value="ENSNFUP00015042776.1"/>
    <property type="gene ID" value="ENSNFUG00015020462.1"/>
</dbReference>
<dbReference type="PRINTS" id="PR00499">
    <property type="entry name" value="P67PHOX"/>
</dbReference>
<feature type="region of interest" description="Disordered" evidence="6">
    <location>
        <begin position="221"/>
        <end position="244"/>
    </location>
</feature>
<dbReference type="Pfam" id="PF14604">
    <property type="entry name" value="SH3_9"/>
    <property type="match status" value="2"/>
</dbReference>
<feature type="compositionally biased region" description="Basic and acidic residues" evidence="6">
    <location>
        <begin position="231"/>
        <end position="244"/>
    </location>
</feature>
<dbReference type="GO" id="GO:0016477">
    <property type="term" value="P:cell migration"/>
    <property type="evidence" value="ECO:0007669"/>
    <property type="project" value="TreeGrafter"/>
</dbReference>
<dbReference type="SMART" id="SM00326">
    <property type="entry name" value="SH3"/>
    <property type="match status" value="3"/>
</dbReference>